<evidence type="ECO:0000256" key="3">
    <source>
        <dbReference type="ARBA" id="ARBA00022729"/>
    </source>
</evidence>
<dbReference type="InterPro" id="IPR025997">
    <property type="entry name" value="SBP_2_dom"/>
</dbReference>
<dbReference type="PANTHER" id="PTHR46847">
    <property type="entry name" value="D-ALLOSE-BINDING PERIPLASMIC PROTEIN-RELATED"/>
    <property type="match status" value="1"/>
</dbReference>
<dbReference type="GO" id="GO:0030313">
    <property type="term" value="C:cell envelope"/>
    <property type="evidence" value="ECO:0007669"/>
    <property type="project" value="UniProtKB-SubCell"/>
</dbReference>
<evidence type="ECO:0000313" key="8">
    <source>
        <dbReference type="Proteomes" id="UP000195729"/>
    </source>
</evidence>
<dbReference type="Gene3D" id="3.40.50.2300">
    <property type="match status" value="2"/>
</dbReference>
<sequence length="321" mass="35435">MKIKTLVCSMALVIASVSSASYAADSIKVGFANRTLNGAFFNGLTEYMKIHAKEHGYELITTDARGDLNKQISDVEDMLSQGINYLILNPQDPEAGLRITQMAKQKNVPVVVLDSDISLDAPVITRVQANNVKNNILIGEYAVDKFGDKPLNCVLISGNQGNLVGEARRDNFMRGVLEAQLRKYNHTQLTILSQGWGNWDQQGGLKAMEDMIVAQGDKINCVYSEMDDMALGAILSLRAANKLQNVSVFSHDGYKKGLEAIKRGDLQATASNNPDLLTNTALDVIKKYQAGQKDFPDYVYIPSILITKDNVDKYYKKDSIF</sequence>
<gene>
    <name evidence="6" type="ORF">A7K98_19185</name>
    <name evidence="7" type="ORF">A7K99_19170</name>
</gene>
<dbReference type="Proteomes" id="UP000195814">
    <property type="component" value="Chromosome"/>
</dbReference>
<proteinExistence type="inferred from homology"/>
<feature type="domain" description="Periplasmic binding protein" evidence="5">
    <location>
        <begin position="29"/>
        <end position="293"/>
    </location>
</feature>
<dbReference type="InterPro" id="IPR028082">
    <property type="entry name" value="Peripla_BP_I"/>
</dbReference>
<dbReference type="Proteomes" id="UP000195729">
    <property type="component" value="Chromosome"/>
</dbReference>
<dbReference type="EMBL" id="CP015579">
    <property type="protein sequence ID" value="ARU95658.1"/>
    <property type="molecule type" value="Genomic_DNA"/>
</dbReference>
<organism evidence="6 9">
    <name type="scientific">Tatumella citrea</name>
    <name type="common">Pantoea citrea</name>
    <dbReference type="NCBI Taxonomy" id="53336"/>
    <lineage>
        <taxon>Bacteria</taxon>
        <taxon>Pseudomonadati</taxon>
        <taxon>Pseudomonadota</taxon>
        <taxon>Gammaproteobacteria</taxon>
        <taxon>Enterobacterales</taxon>
        <taxon>Erwiniaceae</taxon>
        <taxon>Tatumella</taxon>
    </lineage>
</organism>
<dbReference type="GO" id="GO:0055085">
    <property type="term" value="P:transmembrane transport"/>
    <property type="evidence" value="ECO:0007669"/>
    <property type="project" value="UniProtKB-ARBA"/>
</dbReference>
<name>A0A1Y0LDJ8_TATCI</name>
<evidence type="ECO:0000259" key="5">
    <source>
        <dbReference type="Pfam" id="PF13407"/>
    </source>
</evidence>
<dbReference type="Pfam" id="PF13407">
    <property type="entry name" value="Peripla_BP_4"/>
    <property type="match status" value="1"/>
</dbReference>
<dbReference type="EMBL" id="CP015581">
    <property type="protein sequence ID" value="ARU99699.1"/>
    <property type="molecule type" value="Genomic_DNA"/>
</dbReference>
<keyword evidence="8" id="KW-1185">Reference proteome</keyword>
<keyword evidence="3 4" id="KW-0732">Signal</keyword>
<comment type="subcellular location">
    <subcellularLocation>
        <location evidence="1">Cell envelope</location>
    </subcellularLocation>
</comment>
<evidence type="ECO:0000256" key="4">
    <source>
        <dbReference type="SAM" id="SignalP"/>
    </source>
</evidence>
<evidence type="ECO:0000313" key="7">
    <source>
        <dbReference type="EMBL" id="ARU99699.1"/>
    </source>
</evidence>
<accession>A0A1Y0LDJ8</accession>
<evidence type="ECO:0000256" key="2">
    <source>
        <dbReference type="ARBA" id="ARBA00007639"/>
    </source>
</evidence>
<evidence type="ECO:0000313" key="6">
    <source>
        <dbReference type="EMBL" id="ARU95658.1"/>
    </source>
</evidence>
<evidence type="ECO:0000256" key="1">
    <source>
        <dbReference type="ARBA" id="ARBA00004196"/>
    </source>
</evidence>
<comment type="similarity">
    <text evidence="2">Belongs to the bacterial solute-binding protein 2 family.</text>
</comment>
<reference evidence="8 9" key="1">
    <citation type="submission" date="2016-05" db="EMBL/GenBank/DDBJ databases">
        <title>Complete genome sequence of two 2,5-diketo-D-glunonic acid producing strain Tatumella citrea.</title>
        <authorList>
            <person name="Duan C."/>
            <person name="Yang J."/>
            <person name="Yang S."/>
        </authorList>
    </citation>
    <scope>NUCLEOTIDE SEQUENCE [LARGE SCALE GENOMIC DNA]</scope>
    <source>
        <strain evidence="7 8">ATCC 39140</strain>
        <strain evidence="6 9">DSM 13699</strain>
    </source>
</reference>
<dbReference type="AlphaFoldDB" id="A0A1Y0LDJ8"/>
<dbReference type="PANTHER" id="PTHR46847:SF1">
    <property type="entry name" value="D-ALLOSE-BINDING PERIPLASMIC PROTEIN-RELATED"/>
    <property type="match status" value="1"/>
</dbReference>
<dbReference type="KEGG" id="tci:A7K98_19185"/>
<protein>
    <submittedName>
        <fullName evidence="6">ABC transporter substrate-binding protein</fullName>
    </submittedName>
</protein>
<dbReference type="SUPFAM" id="SSF53822">
    <property type="entry name" value="Periplasmic binding protein-like I"/>
    <property type="match status" value="1"/>
</dbReference>
<evidence type="ECO:0000313" key="9">
    <source>
        <dbReference type="Proteomes" id="UP000195814"/>
    </source>
</evidence>
<dbReference type="GO" id="GO:0030246">
    <property type="term" value="F:carbohydrate binding"/>
    <property type="evidence" value="ECO:0007669"/>
    <property type="project" value="UniProtKB-ARBA"/>
</dbReference>
<feature type="signal peptide" evidence="4">
    <location>
        <begin position="1"/>
        <end position="23"/>
    </location>
</feature>
<feature type="chain" id="PRO_5012959884" evidence="4">
    <location>
        <begin position="24"/>
        <end position="321"/>
    </location>
</feature>